<gene>
    <name evidence="1" type="ORF">NBRC116591_37700</name>
</gene>
<name>A0ABQ0AEK0_9GAMM</name>
<evidence type="ECO:0000313" key="1">
    <source>
        <dbReference type="EMBL" id="GAA6169958.1"/>
    </source>
</evidence>
<sequence length="183" mass="21439">MNANNARFLLEQYMNGKDNVKPNVLESVFTKHADVVFDIKPNNIYFPDVLTGAKNISTEMFGEFHDKFKDVKSYYVDSDVESLLDKKAIKQQRWLVTMTERETSNTRIGAGYYSWYFMEEGTDIKVGRLEITILEMVSFAAEEDNWLTNLQSNLLDYPWVSSCDPFKTFERYSELETIDRFIK</sequence>
<protein>
    <recommendedName>
        <fullName evidence="3">SnoaL-like domain-containing protein</fullName>
    </recommendedName>
</protein>
<proteinExistence type="predicted"/>
<organism evidence="1 2">
    <name type="scientific">Sessilibacter corallicola</name>
    <dbReference type="NCBI Taxonomy" id="2904075"/>
    <lineage>
        <taxon>Bacteria</taxon>
        <taxon>Pseudomonadati</taxon>
        <taxon>Pseudomonadota</taxon>
        <taxon>Gammaproteobacteria</taxon>
        <taxon>Cellvibrionales</taxon>
        <taxon>Cellvibrionaceae</taxon>
        <taxon>Sessilibacter</taxon>
    </lineage>
</organism>
<keyword evidence="2" id="KW-1185">Reference proteome</keyword>
<reference evidence="1 2" key="1">
    <citation type="submission" date="2024-04" db="EMBL/GenBank/DDBJ databases">
        <title>Draft genome sequence of Sessilibacter corallicola NBRC 116591.</title>
        <authorList>
            <person name="Miyakawa T."/>
            <person name="Kusuya Y."/>
            <person name="Miura T."/>
        </authorList>
    </citation>
    <scope>NUCLEOTIDE SEQUENCE [LARGE SCALE GENOMIC DNA]</scope>
    <source>
        <strain evidence="1 2">KU-00831-HH</strain>
    </source>
</reference>
<evidence type="ECO:0000313" key="2">
    <source>
        <dbReference type="Proteomes" id="UP001465153"/>
    </source>
</evidence>
<evidence type="ECO:0008006" key="3">
    <source>
        <dbReference type="Google" id="ProtNLM"/>
    </source>
</evidence>
<dbReference type="EMBL" id="BAABWN010000017">
    <property type="protein sequence ID" value="GAA6169958.1"/>
    <property type="molecule type" value="Genomic_DNA"/>
</dbReference>
<dbReference type="RefSeq" id="WP_233088410.1">
    <property type="nucleotide sequence ID" value="NZ_BAABWN010000017.1"/>
</dbReference>
<accession>A0ABQ0AEK0</accession>
<comment type="caution">
    <text evidence="1">The sequence shown here is derived from an EMBL/GenBank/DDBJ whole genome shotgun (WGS) entry which is preliminary data.</text>
</comment>
<dbReference type="Proteomes" id="UP001465153">
    <property type="component" value="Unassembled WGS sequence"/>
</dbReference>